<sequence length="105" mass="12179">MPILKFNGTTEEKVKEYSKKINEIADLIVSKPEAILMMVNNNNIFVAENTNKRIYVEVDWLKRSEESRVLLVEHLTNFFGNEGVNVSVKFTEINNDLYVNNEKRG</sequence>
<organism evidence="1 2">
    <name type="scientific">Mesoplasma florum</name>
    <name type="common">Acholeplasma florum</name>
    <dbReference type="NCBI Taxonomy" id="2151"/>
    <lineage>
        <taxon>Bacteria</taxon>
        <taxon>Bacillati</taxon>
        <taxon>Mycoplasmatota</taxon>
        <taxon>Mollicutes</taxon>
        <taxon>Entomoplasmatales</taxon>
        <taxon>Entomoplasmataceae</taxon>
        <taxon>Mesoplasma</taxon>
    </lineage>
</organism>
<dbReference type="InterPro" id="IPR014347">
    <property type="entry name" value="Tautomerase/MIF_sf"/>
</dbReference>
<gene>
    <name evidence="1" type="ORF">CG003_00100</name>
</gene>
<dbReference type="EMBL" id="CP022513">
    <property type="protein sequence ID" value="AVN64082.1"/>
    <property type="molecule type" value="Genomic_DNA"/>
</dbReference>
<reference evidence="1 2" key="1">
    <citation type="submission" date="2017-07" db="EMBL/GenBank/DDBJ databases">
        <title>Comparative genomic analysis of Mesoplasma florum.</title>
        <authorList>
            <person name="Baby V."/>
            <person name="Lachance J.-C."/>
            <person name="Gagnon J."/>
            <person name="Lucier J.-F."/>
            <person name="Matteau D."/>
            <person name="Knight T.F."/>
            <person name="Rodrigue S."/>
        </authorList>
    </citation>
    <scope>NUCLEOTIDE SEQUENCE [LARGE SCALE GENOMIC DNA]</scope>
    <source>
        <strain evidence="1 2">CnuA-2</strain>
    </source>
</reference>
<dbReference type="AlphaFoldDB" id="A0A2R3P6G2"/>
<dbReference type="Proteomes" id="UP000239216">
    <property type="component" value="Chromosome"/>
</dbReference>
<dbReference type="Pfam" id="PF08921">
    <property type="entry name" value="DUF1904"/>
    <property type="match status" value="1"/>
</dbReference>
<dbReference type="RefSeq" id="WP_029511880.1">
    <property type="nucleotide sequence ID" value="NZ_CP022513.1"/>
</dbReference>
<proteinExistence type="predicted"/>
<name>A0A2R3P6G2_MESFO</name>
<accession>A0A2R3P6G2</accession>
<evidence type="ECO:0000313" key="1">
    <source>
        <dbReference type="EMBL" id="AVN64082.1"/>
    </source>
</evidence>
<dbReference type="SUPFAM" id="SSF55331">
    <property type="entry name" value="Tautomerase/MIF"/>
    <property type="match status" value="1"/>
</dbReference>
<dbReference type="InterPro" id="IPR015017">
    <property type="entry name" value="DUF1904"/>
</dbReference>
<dbReference type="Gene3D" id="3.30.429.10">
    <property type="entry name" value="Macrophage Migration Inhibitory Factor"/>
    <property type="match status" value="1"/>
</dbReference>
<protein>
    <submittedName>
        <fullName evidence="1">DUF1904 domain-containing protein</fullName>
    </submittedName>
</protein>
<evidence type="ECO:0000313" key="2">
    <source>
        <dbReference type="Proteomes" id="UP000239216"/>
    </source>
</evidence>